<dbReference type="Proteomes" id="UP001151760">
    <property type="component" value="Unassembled WGS sequence"/>
</dbReference>
<evidence type="ECO:0000313" key="2">
    <source>
        <dbReference type="EMBL" id="GJT26268.1"/>
    </source>
</evidence>
<keyword evidence="1" id="KW-1133">Transmembrane helix</keyword>
<proteinExistence type="predicted"/>
<organism evidence="2 3">
    <name type="scientific">Tanacetum coccineum</name>
    <dbReference type="NCBI Taxonomy" id="301880"/>
    <lineage>
        <taxon>Eukaryota</taxon>
        <taxon>Viridiplantae</taxon>
        <taxon>Streptophyta</taxon>
        <taxon>Embryophyta</taxon>
        <taxon>Tracheophyta</taxon>
        <taxon>Spermatophyta</taxon>
        <taxon>Magnoliopsida</taxon>
        <taxon>eudicotyledons</taxon>
        <taxon>Gunneridae</taxon>
        <taxon>Pentapetalae</taxon>
        <taxon>asterids</taxon>
        <taxon>campanulids</taxon>
        <taxon>Asterales</taxon>
        <taxon>Asteraceae</taxon>
        <taxon>Asteroideae</taxon>
        <taxon>Anthemideae</taxon>
        <taxon>Anthemidinae</taxon>
        <taxon>Tanacetum</taxon>
    </lineage>
</organism>
<sequence>MLVSTSIIFPSANSTEYLVSTVDGTMLLKGLILAEVRLLSTRFHVLVIISSFALTSGPLEVLSIRESHDSRDSISLKVKVLASFYLPNTVRMVQIWTITLVMSWLSTLLIVIALHSARSSGAQLTFVVERLVPSCCVIFDLEPLSLSFNFVFTSEIFKSLSFSLDRLCHLAILCLDQHAHTLHLLESSLIIFPQDWFLRRDLLISEFAEFENEHVGFAAALAILVTGASQSRQHEEPFEEMGSEAIEVPALKDEEFAQIIVLGLCVSFPNGEALSLFVGGVSLAV</sequence>
<keyword evidence="3" id="KW-1185">Reference proteome</keyword>
<protein>
    <submittedName>
        <fullName evidence="2">Uncharacterized protein</fullName>
    </submittedName>
</protein>
<reference evidence="2" key="1">
    <citation type="journal article" date="2022" name="Int. J. Mol. Sci.">
        <title>Draft Genome of Tanacetum Coccineum: Genomic Comparison of Closely Related Tanacetum-Family Plants.</title>
        <authorList>
            <person name="Yamashiro T."/>
            <person name="Shiraishi A."/>
            <person name="Nakayama K."/>
            <person name="Satake H."/>
        </authorList>
    </citation>
    <scope>NUCLEOTIDE SEQUENCE</scope>
</reference>
<keyword evidence="1" id="KW-0472">Membrane</keyword>
<feature type="transmembrane region" description="Helical" evidence="1">
    <location>
        <begin position="93"/>
        <end position="114"/>
    </location>
</feature>
<evidence type="ECO:0000256" key="1">
    <source>
        <dbReference type="SAM" id="Phobius"/>
    </source>
</evidence>
<reference evidence="2" key="2">
    <citation type="submission" date="2022-01" db="EMBL/GenBank/DDBJ databases">
        <authorList>
            <person name="Yamashiro T."/>
            <person name="Shiraishi A."/>
            <person name="Satake H."/>
            <person name="Nakayama K."/>
        </authorList>
    </citation>
    <scope>NUCLEOTIDE SEQUENCE</scope>
</reference>
<dbReference type="EMBL" id="BQNB010014278">
    <property type="protein sequence ID" value="GJT26268.1"/>
    <property type="molecule type" value="Genomic_DNA"/>
</dbReference>
<evidence type="ECO:0000313" key="3">
    <source>
        <dbReference type="Proteomes" id="UP001151760"/>
    </source>
</evidence>
<comment type="caution">
    <text evidence="2">The sequence shown here is derived from an EMBL/GenBank/DDBJ whole genome shotgun (WGS) entry which is preliminary data.</text>
</comment>
<accession>A0ABQ5CJ36</accession>
<keyword evidence="1" id="KW-0812">Transmembrane</keyword>
<name>A0ABQ5CJ36_9ASTR</name>
<gene>
    <name evidence="2" type="ORF">Tco_0906543</name>
</gene>